<accession>A0A1V4B1F2</accession>
<feature type="domain" description="MobA-like NTP transferase" evidence="9">
    <location>
        <begin position="7"/>
        <end position="159"/>
    </location>
</feature>
<evidence type="ECO:0000256" key="1">
    <source>
        <dbReference type="ARBA" id="ARBA00022490"/>
    </source>
</evidence>
<dbReference type="GO" id="GO:0046872">
    <property type="term" value="F:metal ion binding"/>
    <property type="evidence" value="ECO:0007669"/>
    <property type="project" value="UniProtKB-KW"/>
</dbReference>
<keyword evidence="6 8" id="KW-0342">GTP-binding</keyword>
<evidence type="ECO:0000313" key="10">
    <source>
        <dbReference type="EMBL" id="STO59271.1"/>
    </source>
</evidence>
<evidence type="ECO:0000313" key="12">
    <source>
        <dbReference type="Proteomes" id="UP000254329"/>
    </source>
</evidence>
<reference evidence="12 13" key="1">
    <citation type="submission" date="2018-06" db="EMBL/GenBank/DDBJ databases">
        <authorList>
            <consortium name="Pathogen Informatics"/>
            <person name="Doyle S."/>
        </authorList>
    </citation>
    <scope>NUCLEOTIDE SEQUENCE [LARGE SCALE GENOMIC DNA]</scope>
    <source>
        <strain evidence="10 12">NCTC1659</strain>
        <strain evidence="11 13">NCTC8540</strain>
    </source>
</reference>
<evidence type="ECO:0000256" key="3">
    <source>
        <dbReference type="ARBA" id="ARBA00022723"/>
    </source>
</evidence>
<dbReference type="NCBIfam" id="TIGR02665">
    <property type="entry name" value="molyb_mobA"/>
    <property type="match status" value="1"/>
</dbReference>
<evidence type="ECO:0000313" key="11">
    <source>
        <dbReference type="EMBL" id="STO69311.1"/>
    </source>
</evidence>
<comment type="function">
    <text evidence="8">Transfers a GMP moiety from GTP to Mo-molybdopterin (Mo-MPT) cofactor (Moco or molybdenum cofactor) to form Mo-molybdopterin guanine dinucleotide (Mo-MGD) cofactor.</text>
</comment>
<organism evidence="10 12">
    <name type="scientific">Canicola haemoglobinophilus</name>
    <dbReference type="NCBI Taxonomy" id="733"/>
    <lineage>
        <taxon>Bacteria</taxon>
        <taxon>Pseudomonadati</taxon>
        <taxon>Pseudomonadota</taxon>
        <taxon>Gammaproteobacteria</taxon>
        <taxon>Pasteurellales</taxon>
        <taxon>Pasteurellaceae</taxon>
        <taxon>Canicola</taxon>
    </lineage>
</organism>
<dbReference type="AlphaFoldDB" id="A0A1V4B1F2"/>
<comment type="cofactor">
    <cofactor evidence="8">
        <name>Mg(2+)</name>
        <dbReference type="ChEBI" id="CHEBI:18420"/>
    </cofactor>
</comment>
<evidence type="ECO:0000256" key="6">
    <source>
        <dbReference type="ARBA" id="ARBA00023134"/>
    </source>
</evidence>
<feature type="binding site" evidence="8">
    <location>
        <position position="99"/>
    </location>
    <ligand>
        <name>GTP</name>
        <dbReference type="ChEBI" id="CHEBI:37565"/>
    </ligand>
</feature>
<evidence type="ECO:0000313" key="13">
    <source>
        <dbReference type="Proteomes" id="UP000254496"/>
    </source>
</evidence>
<keyword evidence="3 8" id="KW-0479">Metal-binding</keyword>
<evidence type="ECO:0000256" key="4">
    <source>
        <dbReference type="ARBA" id="ARBA00022741"/>
    </source>
</evidence>
<comment type="catalytic activity">
    <reaction evidence="8">
        <text>Mo-molybdopterin + GTP + H(+) = Mo-molybdopterin guanine dinucleotide + diphosphate</text>
        <dbReference type="Rhea" id="RHEA:34243"/>
        <dbReference type="ChEBI" id="CHEBI:15378"/>
        <dbReference type="ChEBI" id="CHEBI:33019"/>
        <dbReference type="ChEBI" id="CHEBI:37565"/>
        <dbReference type="ChEBI" id="CHEBI:71302"/>
        <dbReference type="ChEBI" id="CHEBI:71310"/>
        <dbReference type="EC" id="2.7.7.77"/>
    </reaction>
</comment>
<dbReference type="Proteomes" id="UP000254496">
    <property type="component" value="Unassembled WGS sequence"/>
</dbReference>
<feature type="binding site" evidence="8">
    <location>
        <position position="99"/>
    </location>
    <ligand>
        <name>Mg(2+)</name>
        <dbReference type="ChEBI" id="CHEBI:18420"/>
    </ligand>
</feature>
<evidence type="ECO:0000259" key="9">
    <source>
        <dbReference type="Pfam" id="PF12804"/>
    </source>
</evidence>
<dbReference type="GO" id="GO:0005737">
    <property type="term" value="C:cytoplasm"/>
    <property type="evidence" value="ECO:0007669"/>
    <property type="project" value="UniProtKB-SubCell"/>
</dbReference>
<dbReference type="CDD" id="cd02503">
    <property type="entry name" value="MobA"/>
    <property type="match status" value="1"/>
</dbReference>
<comment type="subcellular location">
    <subcellularLocation>
        <location evidence="8">Cytoplasm</location>
    </subcellularLocation>
</comment>
<sequence length="195" mass="21675">MTITISAVILAGGQAKRMGGLDKGLQLLQGKPLYQHCLQRLHRQVADISINANRHQGIYQQSGLTVFSDELEGFQGPLSGILTALERAKTDFVLFVPCDSPFLPLDLCAKLQSAVENSASLLAYANDGEREHPTFCLLSTKLKFSLRDYLQSGERRMLQFFRQHNGISVDFSTQKQAFINMNTLQDIAKSQNIDA</sequence>
<name>A0A1V4B1F2_9PAST</name>
<dbReference type="PANTHER" id="PTHR19136">
    <property type="entry name" value="MOLYBDENUM COFACTOR GUANYLYLTRANSFERASE"/>
    <property type="match status" value="1"/>
</dbReference>
<evidence type="ECO:0000256" key="2">
    <source>
        <dbReference type="ARBA" id="ARBA00022679"/>
    </source>
</evidence>
<keyword evidence="2 8" id="KW-0808">Transferase</keyword>
<dbReference type="SUPFAM" id="SSF53448">
    <property type="entry name" value="Nucleotide-diphospho-sugar transferases"/>
    <property type="match status" value="1"/>
</dbReference>
<feature type="binding site" evidence="8">
    <location>
        <begin position="10"/>
        <end position="12"/>
    </location>
    <ligand>
        <name>GTP</name>
        <dbReference type="ChEBI" id="CHEBI:37565"/>
    </ligand>
</feature>
<dbReference type="EC" id="2.7.7.77" evidence="8"/>
<proteinExistence type="inferred from homology"/>
<dbReference type="GO" id="GO:0005525">
    <property type="term" value="F:GTP binding"/>
    <property type="evidence" value="ECO:0007669"/>
    <property type="project" value="UniProtKB-UniRule"/>
</dbReference>
<evidence type="ECO:0000256" key="7">
    <source>
        <dbReference type="ARBA" id="ARBA00023150"/>
    </source>
</evidence>
<protein>
    <recommendedName>
        <fullName evidence="8">Molybdenum cofactor guanylyltransferase</fullName>
        <shortName evidence="8">MoCo guanylyltransferase</shortName>
        <ecNumber evidence="8">2.7.7.77</ecNumber>
    </recommendedName>
    <alternativeName>
        <fullName evidence="8">GTP:molybdopterin guanylyltransferase</fullName>
    </alternativeName>
    <alternativeName>
        <fullName evidence="8">Mo-MPT guanylyltransferase</fullName>
    </alternativeName>
    <alternativeName>
        <fullName evidence="8">Molybdopterin guanylyltransferase</fullName>
    </alternativeName>
    <alternativeName>
        <fullName evidence="8">Molybdopterin-guanine dinucleotide synthase</fullName>
        <shortName evidence="8">MGD synthase</shortName>
    </alternativeName>
</protein>
<dbReference type="Pfam" id="PF12804">
    <property type="entry name" value="NTP_transf_3"/>
    <property type="match status" value="1"/>
</dbReference>
<comment type="subunit">
    <text evidence="8">Monomer.</text>
</comment>
<dbReference type="GO" id="GO:0061603">
    <property type="term" value="F:molybdenum cofactor guanylyltransferase activity"/>
    <property type="evidence" value="ECO:0007669"/>
    <property type="project" value="UniProtKB-EC"/>
</dbReference>
<dbReference type="PANTHER" id="PTHR19136:SF81">
    <property type="entry name" value="MOLYBDENUM COFACTOR GUANYLYLTRANSFERASE"/>
    <property type="match status" value="1"/>
</dbReference>
<feature type="binding site" evidence="8">
    <location>
        <position position="69"/>
    </location>
    <ligand>
        <name>GTP</name>
        <dbReference type="ChEBI" id="CHEBI:37565"/>
    </ligand>
</feature>
<dbReference type="EMBL" id="UGHF01000001">
    <property type="protein sequence ID" value="STO59271.1"/>
    <property type="molecule type" value="Genomic_DNA"/>
</dbReference>
<dbReference type="RefSeq" id="WP_078218357.1">
    <property type="nucleotide sequence ID" value="NZ_MUXZ01000013.1"/>
</dbReference>
<dbReference type="STRING" id="733.B0186_05415"/>
<dbReference type="Proteomes" id="UP000254329">
    <property type="component" value="Unassembled WGS sequence"/>
</dbReference>
<dbReference type="OrthoDB" id="9788394at2"/>
<evidence type="ECO:0000256" key="5">
    <source>
        <dbReference type="ARBA" id="ARBA00022842"/>
    </source>
</evidence>
<comment type="similarity">
    <text evidence="8">Belongs to the MobA family.</text>
</comment>
<keyword evidence="5 8" id="KW-0460">Magnesium</keyword>
<dbReference type="InterPro" id="IPR013482">
    <property type="entry name" value="Molybde_CF_guanTrfase"/>
</dbReference>
<dbReference type="InterPro" id="IPR025877">
    <property type="entry name" value="MobA-like_NTP_Trfase"/>
</dbReference>
<keyword evidence="7 8" id="KW-0501">Molybdenum cofactor biosynthesis</keyword>
<dbReference type="EMBL" id="UGHJ01000001">
    <property type="protein sequence ID" value="STO69311.1"/>
    <property type="molecule type" value="Genomic_DNA"/>
</dbReference>
<keyword evidence="1 8" id="KW-0963">Cytoplasm</keyword>
<comment type="domain">
    <text evidence="8">The N-terminal domain determines nucleotide recognition and specific binding, while the C-terminal domain determines the specific binding to the target protein.</text>
</comment>
<dbReference type="Gene3D" id="3.90.550.10">
    <property type="entry name" value="Spore Coat Polysaccharide Biosynthesis Protein SpsA, Chain A"/>
    <property type="match status" value="1"/>
</dbReference>
<dbReference type="GO" id="GO:1902758">
    <property type="term" value="P:bis(molybdopterin guanine dinucleotide)molybdenum biosynthetic process"/>
    <property type="evidence" value="ECO:0007669"/>
    <property type="project" value="TreeGrafter"/>
</dbReference>
<dbReference type="InterPro" id="IPR029044">
    <property type="entry name" value="Nucleotide-diphossugar_trans"/>
</dbReference>
<dbReference type="HAMAP" id="MF_00316">
    <property type="entry name" value="MobA"/>
    <property type="match status" value="1"/>
</dbReference>
<keyword evidence="4 8" id="KW-0547">Nucleotide-binding</keyword>
<feature type="binding site" evidence="8">
    <location>
        <position position="23"/>
    </location>
    <ligand>
        <name>GTP</name>
        <dbReference type="ChEBI" id="CHEBI:37565"/>
    </ligand>
</feature>
<evidence type="ECO:0000256" key="8">
    <source>
        <dbReference type="HAMAP-Rule" id="MF_00316"/>
    </source>
</evidence>
<keyword evidence="12" id="KW-1185">Reference proteome</keyword>
<gene>
    <name evidence="8 10" type="primary">mobA</name>
    <name evidence="10" type="ORF">NCTC1659_00518</name>
    <name evidence="11" type="ORF">NCTC8540_01842</name>
</gene>
<feature type="binding site" evidence="8">
    <location>
        <position position="51"/>
    </location>
    <ligand>
        <name>GTP</name>
        <dbReference type="ChEBI" id="CHEBI:37565"/>
    </ligand>
</feature>